<accession>A0A4Y4BB23</accession>
<sequence>MVGLVHEASLRAALRGAGHVDAGRLIARLGEDVPGTERRTVARSGGVDVGDVVADGVEPLAVHRQSGAGDADRIEGHEVLIAVRIDVNEPFTACVANW</sequence>
<reference evidence="1 2" key="1">
    <citation type="submission" date="2019-06" db="EMBL/GenBank/DDBJ databases">
        <title>Whole genome shotgun sequence of Microbacterium liquefaciens NBRC 15037.</title>
        <authorList>
            <person name="Hosoyama A."/>
            <person name="Uohara A."/>
            <person name="Ohji S."/>
            <person name="Ichikawa N."/>
        </authorList>
    </citation>
    <scope>NUCLEOTIDE SEQUENCE [LARGE SCALE GENOMIC DNA]</scope>
    <source>
        <strain evidence="1 2">NBRC 15037</strain>
    </source>
</reference>
<dbReference type="Proteomes" id="UP000317410">
    <property type="component" value="Unassembled WGS sequence"/>
</dbReference>
<evidence type="ECO:0000313" key="1">
    <source>
        <dbReference type="EMBL" id="GEC76769.1"/>
    </source>
</evidence>
<comment type="caution">
    <text evidence="1">The sequence shown here is derived from an EMBL/GenBank/DDBJ whole genome shotgun (WGS) entry which is preliminary data.</text>
</comment>
<organism evidence="1 2">
    <name type="scientific">Microbacterium maritypicum</name>
    <name type="common">Microbacterium liquefaciens</name>
    <dbReference type="NCBI Taxonomy" id="33918"/>
    <lineage>
        <taxon>Bacteria</taxon>
        <taxon>Bacillati</taxon>
        <taxon>Actinomycetota</taxon>
        <taxon>Actinomycetes</taxon>
        <taxon>Micrococcales</taxon>
        <taxon>Microbacteriaceae</taxon>
        <taxon>Microbacterium</taxon>
    </lineage>
</organism>
<protein>
    <submittedName>
        <fullName evidence="1">Uncharacterized protein</fullName>
    </submittedName>
</protein>
<evidence type="ECO:0000313" key="2">
    <source>
        <dbReference type="Proteomes" id="UP000317410"/>
    </source>
</evidence>
<dbReference type="AlphaFoldDB" id="A0A4Y4BB23"/>
<name>A0A4Y4BB23_MICMQ</name>
<dbReference type="EMBL" id="BJNQ01000025">
    <property type="protein sequence ID" value="GEC76769.1"/>
    <property type="molecule type" value="Genomic_DNA"/>
</dbReference>
<proteinExistence type="predicted"/>
<gene>
    <name evidence="1" type="ORF">MLI01_29140</name>
</gene>